<feature type="chain" id="PRO_5035261213" evidence="1">
    <location>
        <begin position="21"/>
        <end position="99"/>
    </location>
</feature>
<feature type="signal peptide" evidence="1">
    <location>
        <begin position="1"/>
        <end position="20"/>
    </location>
</feature>
<proteinExistence type="predicted"/>
<keyword evidence="3" id="KW-1185">Reference proteome</keyword>
<dbReference type="OrthoDB" id="496180at2759"/>
<keyword evidence="1" id="KW-0732">Signal</keyword>
<accession>A0A8J4V8G6</accession>
<evidence type="ECO:0000313" key="3">
    <source>
        <dbReference type="Proteomes" id="UP000737018"/>
    </source>
</evidence>
<evidence type="ECO:0000313" key="2">
    <source>
        <dbReference type="EMBL" id="KAF3945235.1"/>
    </source>
</evidence>
<dbReference type="EMBL" id="JRKL02012479">
    <property type="protein sequence ID" value="KAF3945235.1"/>
    <property type="molecule type" value="Genomic_DNA"/>
</dbReference>
<dbReference type="Proteomes" id="UP000737018">
    <property type="component" value="Unassembled WGS sequence"/>
</dbReference>
<sequence>MAQWSEPSFLPWLLIRSVLGFGGCVCLLSLETAVCPGLLVDLVKIIADINIAVQSGEFDTEGLLAKAKFHVSYRDKPISKPLQLDIGFIEKTLLKKRKK</sequence>
<gene>
    <name evidence="2" type="ORF">CMV_028380</name>
</gene>
<name>A0A8J4V8G6_9ROSI</name>
<organism evidence="2 3">
    <name type="scientific">Castanea mollissima</name>
    <name type="common">Chinese chestnut</name>
    <dbReference type="NCBI Taxonomy" id="60419"/>
    <lineage>
        <taxon>Eukaryota</taxon>
        <taxon>Viridiplantae</taxon>
        <taxon>Streptophyta</taxon>
        <taxon>Embryophyta</taxon>
        <taxon>Tracheophyta</taxon>
        <taxon>Spermatophyta</taxon>
        <taxon>Magnoliopsida</taxon>
        <taxon>eudicotyledons</taxon>
        <taxon>Gunneridae</taxon>
        <taxon>Pentapetalae</taxon>
        <taxon>rosids</taxon>
        <taxon>fabids</taxon>
        <taxon>Fagales</taxon>
        <taxon>Fagaceae</taxon>
        <taxon>Castanea</taxon>
    </lineage>
</organism>
<dbReference type="AlphaFoldDB" id="A0A8J4V8G6"/>
<evidence type="ECO:0000256" key="1">
    <source>
        <dbReference type="SAM" id="SignalP"/>
    </source>
</evidence>
<protein>
    <submittedName>
        <fullName evidence="2">Uncharacterized protein</fullName>
    </submittedName>
</protein>
<reference evidence="2" key="1">
    <citation type="submission" date="2020-03" db="EMBL/GenBank/DDBJ databases">
        <title>Castanea mollissima Vanexum genome sequencing.</title>
        <authorList>
            <person name="Staton M."/>
        </authorList>
    </citation>
    <scope>NUCLEOTIDE SEQUENCE</scope>
    <source>
        <tissue evidence="2">Leaf</tissue>
    </source>
</reference>
<comment type="caution">
    <text evidence="2">The sequence shown here is derived from an EMBL/GenBank/DDBJ whole genome shotgun (WGS) entry which is preliminary data.</text>
</comment>